<accession>A0A285C106</accession>
<evidence type="ECO:0000313" key="1">
    <source>
        <dbReference type="EMBL" id="SNX61261.1"/>
    </source>
</evidence>
<dbReference type="Proteomes" id="UP000242498">
    <property type="component" value="Chromosome I"/>
</dbReference>
<sequence length="349" mass="39740">MPYAKDNEPIYTARWIDDLWTVAIRRAEASPLQADTEMIIEEEIYILLGDTPAISKETVSTWEVFEQIKDIPDIRPFSFFVTLPGIEQWMVDERIRQSGKSLHVNPELLEVGYYAPFSTNINGIMANLTRKDNHEQTPQALTATLAEKALHYFAHAENKAYPPNGIGQLHKQPVIVEKLAYCGKETQTLYSSIEDGESSGITLIGERGPQIFNIEPPEGLTTWLDRPLKTLLQLGLTRQEICKEFDISDKTLSNYIAGQPVGFAKAEHYIKLFQRILRDRNVSTPDDFIRLTQQVSSAADDLKMLIEQGRTVPKLAHELGKSARQIYRWLRGSNCNVKIRWKIKALLVE</sequence>
<proteinExistence type="predicted"/>
<dbReference type="AlphaFoldDB" id="A0A285C106"/>
<evidence type="ECO:0000313" key="2">
    <source>
        <dbReference type="Proteomes" id="UP000242498"/>
    </source>
</evidence>
<name>A0A285C106_9PROT</name>
<dbReference type="RefSeq" id="WP_096294021.1">
    <property type="nucleotide sequence ID" value="NZ_LT907782.1"/>
</dbReference>
<dbReference type="EMBL" id="LT907782">
    <property type="protein sequence ID" value="SNX61261.1"/>
    <property type="molecule type" value="Genomic_DNA"/>
</dbReference>
<gene>
    <name evidence="1" type="ORF">SAMN06296273_2714</name>
</gene>
<reference evidence="1 2" key="1">
    <citation type="submission" date="2017-08" db="EMBL/GenBank/DDBJ databases">
        <authorList>
            <person name="de Groot N.N."/>
        </authorList>
    </citation>
    <scope>NUCLEOTIDE SEQUENCE [LARGE SCALE GENOMIC DNA]</scope>
    <source>
        <strain evidence="1 2">Nm15</strain>
    </source>
</reference>
<organism evidence="1 2">
    <name type="scientific">Nitrosomonas ureae</name>
    <dbReference type="NCBI Taxonomy" id="44577"/>
    <lineage>
        <taxon>Bacteria</taxon>
        <taxon>Pseudomonadati</taxon>
        <taxon>Pseudomonadota</taxon>
        <taxon>Betaproteobacteria</taxon>
        <taxon>Nitrosomonadales</taxon>
        <taxon>Nitrosomonadaceae</taxon>
        <taxon>Nitrosomonas</taxon>
    </lineage>
</organism>
<protein>
    <submittedName>
        <fullName evidence="1">Uncharacterized protein</fullName>
    </submittedName>
</protein>